<dbReference type="RefSeq" id="WP_188527997.1">
    <property type="nucleotide sequence ID" value="NZ_BMGI01000003.1"/>
</dbReference>
<feature type="chain" id="PRO_5046768754" evidence="1">
    <location>
        <begin position="28"/>
        <end position="114"/>
    </location>
</feature>
<dbReference type="Proteomes" id="UP000617355">
    <property type="component" value="Unassembled WGS sequence"/>
</dbReference>
<evidence type="ECO:0000256" key="1">
    <source>
        <dbReference type="SAM" id="SignalP"/>
    </source>
</evidence>
<reference evidence="3" key="1">
    <citation type="journal article" date="2019" name="Int. J. Syst. Evol. Microbiol.">
        <title>The Global Catalogue of Microorganisms (GCM) 10K type strain sequencing project: providing services to taxonomists for standard genome sequencing and annotation.</title>
        <authorList>
            <consortium name="The Broad Institute Genomics Platform"/>
            <consortium name="The Broad Institute Genome Sequencing Center for Infectious Disease"/>
            <person name="Wu L."/>
            <person name="Ma J."/>
        </authorList>
    </citation>
    <scope>NUCLEOTIDE SEQUENCE [LARGE SCALE GENOMIC DNA]</scope>
    <source>
        <strain evidence="3">CGMCC 1.12922</strain>
    </source>
</reference>
<evidence type="ECO:0000313" key="3">
    <source>
        <dbReference type="Proteomes" id="UP000617355"/>
    </source>
</evidence>
<proteinExistence type="predicted"/>
<gene>
    <name evidence="2" type="ORF">GCM10011358_23050</name>
</gene>
<keyword evidence="3" id="KW-1185">Reference proteome</keyword>
<accession>A0ABQ1QNT7</accession>
<protein>
    <submittedName>
        <fullName evidence="2">Uncharacterized protein</fullName>
    </submittedName>
</protein>
<dbReference type="EMBL" id="BMGI01000003">
    <property type="protein sequence ID" value="GGD38581.1"/>
    <property type="molecule type" value="Genomic_DNA"/>
</dbReference>
<feature type="signal peptide" evidence="1">
    <location>
        <begin position="1"/>
        <end position="27"/>
    </location>
</feature>
<sequence length="114" mass="12183">MTARARFRRSSIAFALLGAGAAGLALAALHAGLSQTPGQARMEASAALVRHVGLTDLALFTEARYTRHPAMADLHSPFQDNPMAFEHFPSGTFAPLNRNFGRGTLGFDESEVAR</sequence>
<keyword evidence="1" id="KW-0732">Signal</keyword>
<evidence type="ECO:0000313" key="2">
    <source>
        <dbReference type="EMBL" id="GGD38581.1"/>
    </source>
</evidence>
<name>A0ABQ1QNT7_9RHOB</name>
<comment type="caution">
    <text evidence="2">The sequence shown here is derived from an EMBL/GenBank/DDBJ whole genome shotgun (WGS) entry which is preliminary data.</text>
</comment>
<organism evidence="2 3">
    <name type="scientific">Sinisalibacter lacisalsi</name>
    <dbReference type="NCBI Taxonomy" id="1526570"/>
    <lineage>
        <taxon>Bacteria</taxon>
        <taxon>Pseudomonadati</taxon>
        <taxon>Pseudomonadota</taxon>
        <taxon>Alphaproteobacteria</taxon>
        <taxon>Rhodobacterales</taxon>
        <taxon>Roseobacteraceae</taxon>
        <taxon>Sinisalibacter</taxon>
    </lineage>
</organism>